<dbReference type="PANTHER" id="PTHR46832">
    <property type="entry name" value="5'-METHYLTHIOADENOSINE/S-ADENOSYLHOMOCYSTEINE NUCLEOSIDASE"/>
    <property type="match status" value="1"/>
</dbReference>
<dbReference type="EMBL" id="AY458649">
    <property type="protein sequence ID" value="AAR38421.1"/>
    <property type="molecule type" value="Genomic_DNA"/>
</dbReference>
<dbReference type="GO" id="GO:0019284">
    <property type="term" value="P:L-methionine salvage from S-adenosylmethionine"/>
    <property type="evidence" value="ECO:0007669"/>
    <property type="project" value="TreeGrafter"/>
</dbReference>
<name>Q6SF01_9BACT</name>
<dbReference type="GO" id="GO:0008930">
    <property type="term" value="F:methylthioadenosine nucleosidase activity"/>
    <property type="evidence" value="ECO:0007669"/>
    <property type="project" value="TreeGrafter"/>
</dbReference>
<dbReference type="GO" id="GO:0008782">
    <property type="term" value="F:adenosylhomocysteine nucleosidase activity"/>
    <property type="evidence" value="ECO:0007669"/>
    <property type="project" value="TreeGrafter"/>
</dbReference>
<reference evidence="2" key="1">
    <citation type="submission" date="2003-11" db="EMBL/GenBank/DDBJ databases">
        <authorList>
            <person name="Heidelberg J.F."/>
            <person name="Eisen J.A."/>
            <person name="Nelson W.C."/>
            <person name="DeLong E.F."/>
        </authorList>
    </citation>
    <scope>NUCLEOTIDE SEQUENCE</scope>
</reference>
<dbReference type="GO" id="GO:0005829">
    <property type="term" value="C:cytosol"/>
    <property type="evidence" value="ECO:0007669"/>
    <property type="project" value="TreeGrafter"/>
</dbReference>
<dbReference type="InterPro" id="IPR035994">
    <property type="entry name" value="Nucleoside_phosphorylase_sf"/>
</dbReference>
<dbReference type="CDD" id="cd09008">
    <property type="entry name" value="MTAN"/>
    <property type="match status" value="1"/>
</dbReference>
<organism evidence="2">
    <name type="scientific">uncultured marine bacterium 582</name>
    <dbReference type="NCBI Taxonomy" id="257402"/>
    <lineage>
        <taxon>Bacteria</taxon>
        <taxon>environmental samples</taxon>
    </lineage>
</organism>
<evidence type="ECO:0000259" key="1">
    <source>
        <dbReference type="Pfam" id="PF01048"/>
    </source>
</evidence>
<proteinExistence type="predicted"/>
<dbReference type="SUPFAM" id="SSF53167">
    <property type="entry name" value="Purine and uridine phosphorylases"/>
    <property type="match status" value="1"/>
</dbReference>
<dbReference type="InterPro" id="IPR000845">
    <property type="entry name" value="Nucleoside_phosphorylase_d"/>
</dbReference>
<dbReference type="GO" id="GO:0009116">
    <property type="term" value="P:nucleoside metabolic process"/>
    <property type="evidence" value="ECO:0007669"/>
    <property type="project" value="InterPro"/>
</dbReference>
<feature type="domain" description="Nucleoside phosphorylase" evidence="1">
    <location>
        <begin position="26"/>
        <end position="86"/>
    </location>
</feature>
<evidence type="ECO:0000313" key="2">
    <source>
        <dbReference type="EMBL" id="AAR38421.1"/>
    </source>
</evidence>
<sequence>MAHAKKIILVALEEELPKSTLPGFHIEYTGVGKINASLKTAEVIQKFSPELIINYGTAGGLAKNLHGLVEVSHFLQRDMDARALGFSLGQTPFDPVLTISFGRTGHSCGTGDSFVTQTPGVETDVVDMEAYAIAKACFLKRIDFVCYKFISDGANAEASLDWTENVNKGRRLFKEKVLSFIANT</sequence>
<dbReference type="PANTHER" id="PTHR46832:SF1">
    <property type="entry name" value="5'-METHYLTHIOADENOSINE_S-ADENOSYLHOMOCYSTEINE NUCLEOSIDASE"/>
    <property type="match status" value="1"/>
</dbReference>
<accession>Q6SF01</accession>
<gene>
    <name evidence="2" type="ORF">MBMO_EBAC080-L028H02.85</name>
</gene>
<feature type="domain" description="Nucleoside phosphorylase" evidence="1">
    <location>
        <begin position="122"/>
        <end position="181"/>
    </location>
</feature>
<reference evidence="2" key="2">
    <citation type="submission" date="2003-12" db="EMBL/GenBank/DDBJ databases">
        <title>Monterey Bay Coastal Ocean Microbial Observatory environmental clone sequencing.</title>
        <authorList>
            <person name="DeLong E.F."/>
        </authorList>
    </citation>
    <scope>NUCLEOTIDE SEQUENCE</scope>
</reference>
<dbReference type="AlphaFoldDB" id="Q6SF01"/>
<dbReference type="Pfam" id="PF01048">
    <property type="entry name" value="PNP_UDP_1"/>
    <property type="match status" value="2"/>
</dbReference>
<dbReference type="Gene3D" id="3.40.50.1580">
    <property type="entry name" value="Nucleoside phosphorylase domain"/>
    <property type="match status" value="1"/>
</dbReference>
<protein>
    <submittedName>
        <fullName evidence="2">5'-methylthioadenosine/S-adenosylhomocysteine nucleosidase, putative</fullName>
    </submittedName>
</protein>